<accession>A0AAE7E2H3</accession>
<sequence>MSSKDYQSISDELQAVTERYHEARVTIEVQEREMNRIWAQLTQKTNLAKRYNKELHEAKEEIERLKKALTAQKNLREWIWERHRV</sequence>
<name>A0AAE7E2H3_9VIRU</name>
<proteinExistence type="predicted"/>
<evidence type="ECO:0000313" key="2">
    <source>
        <dbReference type="EMBL" id="QKE44376.1"/>
    </source>
</evidence>
<dbReference type="RefSeq" id="YP_010800623.1">
    <property type="nucleotide sequence ID" value="NC_076895.1"/>
</dbReference>
<dbReference type="KEGG" id="vg:80539259"/>
<dbReference type="GeneID" id="80539259"/>
<keyword evidence="3" id="KW-1185">Reference proteome</keyword>
<protein>
    <submittedName>
        <fullName evidence="2">Uncharacterized protein</fullName>
    </submittedName>
</protein>
<keyword evidence="1" id="KW-0175">Coiled coil</keyword>
<evidence type="ECO:0000256" key="1">
    <source>
        <dbReference type="SAM" id="Coils"/>
    </source>
</evidence>
<dbReference type="Proteomes" id="UP000830293">
    <property type="component" value="Segment"/>
</dbReference>
<feature type="coiled-coil region" evidence="1">
    <location>
        <begin position="13"/>
        <end position="75"/>
    </location>
</feature>
<reference evidence="2" key="1">
    <citation type="submission" date="2020-04" db="EMBL/GenBank/DDBJ databases">
        <title>A mysterious 80 nm amoeba virus with a near complete 'ORFan genome' challenges the classification of DNA viruses.</title>
        <authorList>
            <person name="Boratto P.V.M."/>
            <person name="Oliveira G.P."/>
            <person name="Machado T.B."/>
            <person name="Andrade A.C.S.P."/>
            <person name="Baudoin J.P."/>
            <person name="Klose T."/>
            <person name="Azza S."/>
            <person name="Decloquement P."/>
            <person name="Chabriere E."/>
            <person name="Colson P."/>
            <person name="Levasseur A."/>
            <person name="La Scola B."/>
            <person name="Abrahao J.S."/>
        </authorList>
    </citation>
    <scope>NUCLEOTIDE SEQUENCE</scope>
    <source>
        <strain evidence="2">BHMG</strain>
    </source>
</reference>
<dbReference type="EMBL" id="MT293574">
    <property type="protein sequence ID" value="QKE44376.1"/>
    <property type="molecule type" value="Genomic_DNA"/>
</dbReference>
<organism evidence="2 3">
    <name type="scientific">Yaravirus sp. 'brasiliensis'</name>
    <dbReference type="NCBI Taxonomy" id="2739681"/>
    <lineage>
        <taxon>Viruses</taxon>
        <taxon>Varidnaviria</taxon>
        <taxon>Bamfordvirae</taxon>
        <taxon>Nucleocytoviricota</taxon>
        <taxon>Mriyaviricetes</taxon>
        <taxon>Yaraviridae</taxon>
        <taxon>Yaravirus</taxon>
        <taxon>Yaravirus brasiliense</taxon>
    </lineage>
</organism>
<evidence type="ECO:0000313" key="3">
    <source>
        <dbReference type="Proteomes" id="UP000830293"/>
    </source>
</evidence>